<keyword evidence="1 2" id="KW-0238">DNA-binding</keyword>
<gene>
    <name evidence="4" type="ORF">RQP50_22745</name>
</gene>
<evidence type="ECO:0000259" key="3">
    <source>
        <dbReference type="PROSITE" id="PS50977"/>
    </source>
</evidence>
<proteinExistence type="predicted"/>
<reference evidence="5" key="1">
    <citation type="submission" date="2023-09" db="EMBL/GenBank/DDBJ databases">
        <title>Paenibacillus sp. chi10 Genome sequencing and assembly.</title>
        <authorList>
            <person name="Kim I."/>
        </authorList>
    </citation>
    <scope>NUCLEOTIDE SEQUENCE [LARGE SCALE GENOMIC DNA]</scope>
    <source>
        <strain evidence="5">chi10</strain>
    </source>
</reference>
<dbReference type="InterPro" id="IPR036271">
    <property type="entry name" value="Tet_transcr_reg_TetR-rel_C_sf"/>
</dbReference>
<sequence>MARRAGITVSRDDLLDAALLKFAQLGFEGTKVGGIAEQAGITPGALYFHFKSKEDLFHSLVEREFAKTVISPPAANLSLREMLIYAGSQLVDMFRSNPPFTKIIFIEGIKNPQIAAPFYRQLLRQTGILEAELRRHFRIGENDGSAILHYASRFFLGAVGWAEMALELFAGRQQEQVEDSQMIELYVDIFLKGLEGIVPPSSQ</sequence>
<dbReference type="Gene3D" id="1.10.357.10">
    <property type="entry name" value="Tetracycline Repressor, domain 2"/>
    <property type="match status" value="1"/>
</dbReference>
<keyword evidence="5" id="KW-1185">Reference proteome</keyword>
<organism evidence="4 5">
    <name type="scientific">Paenibacillus suaedae</name>
    <dbReference type="NCBI Taxonomy" id="3077233"/>
    <lineage>
        <taxon>Bacteria</taxon>
        <taxon>Bacillati</taxon>
        <taxon>Bacillota</taxon>
        <taxon>Bacilli</taxon>
        <taxon>Bacillales</taxon>
        <taxon>Paenibacillaceae</taxon>
        <taxon>Paenibacillus</taxon>
    </lineage>
</organism>
<dbReference type="PANTHER" id="PTHR30055:SF226">
    <property type="entry name" value="HTH-TYPE TRANSCRIPTIONAL REGULATOR PKSA"/>
    <property type="match status" value="1"/>
</dbReference>
<dbReference type="Pfam" id="PF00440">
    <property type="entry name" value="TetR_N"/>
    <property type="match status" value="1"/>
</dbReference>
<dbReference type="PANTHER" id="PTHR30055">
    <property type="entry name" value="HTH-TYPE TRANSCRIPTIONAL REGULATOR RUTR"/>
    <property type="match status" value="1"/>
</dbReference>
<evidence type="ECO:0000256" key="1">
    <source>
        <dbReference type="ARBA" id="ARBA00023125"/>
    </source>
</evidence>
<dbReference type="EMBL" id="JAVYAA010000006">
    <property type="protein sequence ID" value="MDT8979062.1"/>
    <property type="molecule type" value="Genomic_DNA"/>
</dbReference>
<feature type="domain" description="HTH tetR-type" evidence="3">
    <location>
        <begin position="8"/>
        <end position="68"/>
    </location>
</feature>
<comment type="caution">
    <text evidence="4">The sequence shown here is derived from an EMBL/GenBank/DDBJ whole genome shotgun (WGS) entry which is preliminary data.</text>
</comment>
<dbReference type="GO" id="GO:0000976">
    <property type="term" value="F:transcription cis-regulatory region binding"/>
    <property type="evidence" value="ECO:0007669"/>
    <property type="project" value="TreeGrafter"/>
</dbReference>
<dbReference type="Gene3D" id="1.10.10.60">
    <property type="entry name" value="Homeodomain-like"/>
    <property type="match status" value="1"/>
</dbReference>
<dbReference type="GO" id="GO:0003700">
    <property type="term" value="F:DNA-binding transcription factor activity"/>
    <property type="evidence" value="ECO:0007669"/>
    <property type="project" value="TreeGrafter"/>
</dbReference>
<dbReference type="Proteomes" id="UP001250538">
    <property type="component" value="Unassembled WGS sequence"/>
</dbReference>
<dbReference type="PRINTS" id="PR00455">
    <property type="entry name" value="HTHTETR"/>
</dbReference>
<dbReference type="PROSITE" id="PS50977">
    <property type="entry name" value="HTH_TETR_2"/>
    <property type="match status" value="1"/>
</dbReference>
<evidence type="ECO:0000256" key="2">
    <source>
        <dbReference type="PROSITE-ProRule" id="PRU00335"/>
    </source>
</evidence>
<dbReference type="SUPFAM" id="SSF48498">
    <property type="entry name" value="Tetracyclin repressor-like, C-terminal domain"/>
    <property type="match status" value="1"/>
</dbReference>
<evidence type="ECO:0000313" key="4">
    <source>
        <dbReference type="EMBL" id="MDT8979062.1"/>
    </source>
</evidence>
<dbReference type="InterPro" id="IPR009057">
    <property type="entry name" value="Homeodomain-like_sf"/>
</dbReference>
<dbReference type="AlphaFoldDB" id="A0AAJ2N5S6"/>
<dbReference type="SUPFAM" id="SSF46689">
    <property type="entry name" value="Homeodomain-like"/>
    <property type="match status" value="1"/>
</dbReference>
<dbReference type="RefSeq" id="WP_315746833.1">
    <property type="nucleotide sequence ID" value="NZ_JAVYAA010000006.1"/>
</dbReference>
<protein>
    <submittedName>
        <fullName evidence="4">TetR/AcrR family transcriptional regulator</fullName>
    </submittedName>
</protein>
<evidence type="ECO:0000313" key="5">
    <source>
        <dbReference type="Proteomes" id="UP001250538"/>
    </source>
</evidence>
<dbReference type="InterPro" id="IPR050109">
    <property type="entry name" value="HTH-type_TetR-like_transc_reg"/>
</dbReference>
<name>A0AAJ2N5S6_9BACL</name>
<dbReference type="InterPro" id="IPR001647">
    <property type="entry name" value="HTH_TetR"/>
</dbReference>
<feature type="DNA-binding region" description="H-T-H motif" evidence="2">
    <location>
        <begin position="31"/>
        <end position="50"/>
    </location>
</feature>
<accession>A0AAJ2N5S6</accession>